<dbReference type="GO" id="GO:0043683">
    <property type="term" value="P:type IV pilus assembly"/>
    <property type="evidence" value="ECO:0007669"/>
    <property type="project" value="InterPro"/>
</dbReference>
<dbReference type="PANTHER" id="PTHR30093:SF47">
    <property type="entry name" value="TYPE IV PILUS NON-CORE MINOR PILIN PILE"/>
    <property type="match status" value="1"/>
</dbReference>
<dbReference type="NCBIfam" id="TIGR02532">
    <property type="entry name" value="IV_pilin_GFxxxE"/>
    <property type="match status" value="1"/>
</dbReference>
<accession>A0A5Q0P3N3</accession>
<evidence type="ECO:0000256" key="1">
    <source>
        <dbReference type="SAM" id="Phobius"/>
    </source>
</evidence>
<keyword evidence="1" id="KW-0472">Membrane</keyword>
<dbReference type="EMBL" id="CP045650">
    <property type="protein sequence ID" value="QGA10408.1"/>
    <property type="molecule type" value="Genomic_DNA"/>
</dbReference>
<dbReference type="SUPFAM" id="SSF54523">
    <property type="entry name" value="Pili subunits"/>
    <property type="match status" value="1"/>
</dbReference>
<keyword evidence="4" id="KW-1185">Reference proteome</keyword>
<keyword evidence="1" id="KW-0812">Transmembrane</keyword>
<evidence type="ECO:0000313" key="4">
    <source>
        <dbReference type="Proteomes" id="UP000327478"/>
    </source>
</evidence>
<dbReference type="Gene3D" id="3.30.700.10">
    <property type="entry name" value="Glycoprotein, Type 4 Pilin"/>
    <property type="match status" value="1"/>
</dbReference>
<dbReference type="PROSITE" id="PS00409">
    <property type="entry name" value="PROKAR_NTER_METHYL"/>
    <property type="match status" value="1"/>
</dbReference>
<proteinExistence type="predicted"/>
<dbReference type="InterPro" id="IPR012902">
    <property type="entry name" value="N_methyl_site"/>
</dbReference>
<evidence type="ECO:0000313" key="3">
    <source>
        <dbReference type="EMBL" id="QGA10408.1"/>
    </source>
</evidence>
<dbReference type="Proteomes" id="UP000480556">
    <property type="component" value="Unassembled WGS sequence"/>
</dbReference>
<organism evidence="2 5">
    <name type="scientific">Acinetobacter wanghuae</name>
    <dbReference type="NCBI Taxonomy" id="2662362"/>
    <lineage>
        <taxon>Bacteria</taxon>
        <taxon>Pseudomonadati</taxon>
        <taxon>Pseudomonadota</taxon>
        <taxon>Gammaproteobacteria</taxon>
        <taxon>Moraxellales</taxon>
        <taxon>Moraxellaceae</taxon>
        <taxon>Acinetobacter</taxon>
    </lineage>
</organism>
<dbReference type="InterPro" id="IPR031982">
    <property type="entry name" value="PilE-like"/>
</dbReference>
<feature type="transmembrane region" description="Helical" evidence="1">
    <location>
        <begin position="6"/>
        <end position="30"/>
    </location>
</feature>
<dbReference type="InterPro" id="IPR045584">
    <property type="entry name" value="Pilin-like"/>
</dbReference>
<reference evidence="4 5" key="1">
    <citation type="submission" date="2019-10" db="EMBL/GenBank/DDBJ databases">
        <authorList>
            <person name="Dong K."/>
        </authorList>
    </citation>
    <scope>NUCLEOTIDE SEQUENCE [LARGE SCALE GENOMIC DNA]</scope>
    <source>
        <strain evidence="3">Dk386</strain>
        <strain evidence="4">dk386</strain>
        <strain evidence="5">dk771</strain>
        <strain evidence="2">Dk771</strain>
    </source>
</reference>
<sequence length="136" mass="14818">MNTYKGFTLIELMIAVVIIAILAAIALPSYQNYVTRAKIKEAQSNLVALSLAAENIYQRTLSYPSTPTTTTFETKTQFKSWNPSSNDFKYTYATDTTGYVLSAEGETETKFVGCTLTLKSDGSKAASSCSHGSGWI</sequence>
<gene>
    <name evidence="3" type="ORF">GFH30_02895</name>
    <name evidence="2" type="ORF">GHJ48_12320</name>
</gene>
<protein>
    <submittedName>
        <fullName evidence="2">Prepilin-type N-terminal cleavage/methylation domain-containing protein</fullName>
    </submittedName>
</protein>
<dbReference type="RefSeq" id="WP_153370814.1">
    <property type="nucleotide sequence ID" value="NZ_CP045650.1"/>
</dbReference>
<dbReference type="Pfam" id="PF07963">
    <property type="entry name" value="N_methyl"/>
    <property type="match status" value="1"/>
</dbReference>
<dbReference type="PANTHER" id="PTHR30093">
    <property type="entry name" value="GENERAL SECRETION PATHWAY PROTEIN G"/>
    <property type="match status" value="1"/>
</dbReference>
<name>A0A5Q0P3N3_9GAMM</name>
<keyword evidence="1" id="KW-1133">Transmembrane helix</keyword>
<dbReference type="Proteomes" id="UP000327478">
    <property type="component" value="Chromosome"/>
</dbReference>
<evidence type="ECO:0000313" key="5">
    <source>
        <dbReference type="Proteomes" id="UP000480556"/>
    </source>
</evidence>
<evidence type="ECO:0000313" key="2">
    <source>
        <dbReference type="EMBL" id="MQW93166.1"/>
    </source>
</evidence>
<dbReference type="AlphaFoldDB" id="A0A5Q0P3N3"/>
<dbReference type="Pfam" id="PF16732">
    <property type="entry name" value="ComP_DUS"/>
    <property type="match status" value="1"/>
</dbReference>
<dbReference type="EMBL" id="WITK01000025">
    <property type="protein sequence ID" value="MQW93166.1"/>
    <property type="molecule type" value="Genomic_DNA"/>
</dbReference>